<dbReference type="GO" id="GO:0015627">
    <property type="term" value="C:type II protein secretion system complex"/>
    <property type="evidence" value="ECO:0007669"/>
    <property type="project" value="TreeGrafter"/>
</dbReference>
<feature type="domain" description="Helix-hairpin-helix DNA-binding motif class 1" evidence="1">
    <location>
        <begin position="151"/>
        <end position="170"/>
    </location>
</feature>
<sequence length="204" mass="22190">MTKAMMTERLRRNLKILGACLAAGAVFICIWLFRSEKEEPVKQQSVLGQTASASVADKKDTADDKIMIDVKGAVRNPGVYEMKAGDRVTQAIEKAGGLKKKADELNVNLAEQLQDGTIVYIPSEGEEENHPKTAAGEKENAAVNINTASLDELQAISGVGQKKAEAIIAYREENGRFQTAEDLMNVSGFGEKSFERIKTSITVK</sequence>
<organism evidence="2 3">
    <name type="scientific">Bacillus velezensis</name>
    <dbReference type="NCBI Taxonomy" id="492670"/>
    <lineage>
        <taxon>Bacteria</taxon>
        <taxon>Bacillati</taxon>
        <taxon>Bacillota</taxon>
        <taxon>Bacilli</taxon>
        <taxon>Bacillales</taxon>
        <taxon>Bacillaceae</taxon>
        <taxon>Bacillus</taxon>
        <taxon>Bacillus amyloliquefaciens group</taxon>
    </lineage>
</organism>
<dbReference type="InterPro" id="IPR051675">
    <property type="entry name" value="Endo/Exo/Phosphatase_dom_1"/>
</dbReference>
<feature type="domain" description="Helix-hairpin-helix DNA-binding motif class 1" evidence="1">
    <location>
        <begin position="181"/>
        <end position="200"/>
    </location>
</feature>
<dbReference type="Pfam" id="PF10531">
    <property type="entry name" value="SLBB"/>
    <property type="match status" value="1"/>
</dbReference>
<dbReference type="RefSeq" id="WP_013352942.1">
    <property type="nucleotide sequence ID" value="NZ_BAABMD010000003.1"/>
</dbReference>
<evidence type="ECO:0000259" key="1">
    <source>
        <dbReference type="SMART" id="SM00278"/>
    </source>
</evidence>
<dbReference type="PANTHER" id="PTHR21180:SF32">
    <property type="entry name" value="ENDONUCLEASE_EXONUCLEASE_PHOSPHATASE FAMILY DOMAIN-CONTAINING PROTEIN 1"/>
    <property type="match status" value="1"/>
</dbReference>
<dbReference type="InterPro" id="IPR003583">
    <property type="entry name" value="Hlx-hairpin-Hlx_DNA-bd_motif"/>
</dbReference>
<evidence type="ECO:0000313" key="2">
    <source>
        <dbReference type="EMBL" id="QOY28241.1"/>
    </source>
</evidence>
<dbReference type="Gene3D" id="3.10.560.10">
    <property type="entry name" value="Outer membrane lipoprotein wza domain like"/>
    <property type="match status" value="1"/>
</dbReference>
<dbReference type="GO" id="GO:0006281">
    <property type="term" value="P:DNA repair"/>
    <property type="evidence" value="ECO:0007669"/>
    <property type="project" value="InterPro"/>
</dbReference>
<reference evidence="3" key="1">
    <citation type="submission" date="2020-10" db="EMBL/GenBank/DDBJ databases">
        <title>Complete genome sequence of Bacillus velezensis NST6.</title>
        <authorList>
            <person name="Choi J."/>
        </authorList>
    </citation>
    <scope>NUCLEOTIDE SEQUENCE [LARGE SCALE GENOMIC DNA]</scope>
    <source>
        <strain evidence="3">NST6</strain>
    </source>
</reference>
<dbReference type="Pfam" id="PF12836">
    <property type="entry name" value="HHH_3"/>
    <property type="match status" value="1"/>
</dbReference>
<dbReference type="AlphaFoldDB" id="A0A411A874"/>
<dbReference type="InterPro" id="IPR019554">
    <property type="entry name" value="Soluble_ligand-bd"/>
</dbReference>
<accession>A0A411A874</accession>
<dbReference type="GO" id="GO:0003677">
    <property type="term" value="F:DNA binding"/>
    <property type="evidence" value="ECO:0007669"/>
    <property type="project" value="InterPro"/>
</dbReference>
<protein>
    <submittedName>
        <fullName evidence="2">ComE operon protein 1</fullName>
    </submittedName>
</protein>
<dbReference type="EMBL" id="CP063687">
    <property type="protein sequence ID" value="QOY28241.1"/>
    <property type="molecule type" value="Genomic_DNA"/>
</dbReference>
<dbReference type="SUPFAM" id="SSF47781">
    <property type="entry name" value="RuvA domain 2-like"/>
    <property type="match status" value="1"/>
</dbReference>
<dbReference type="NCBIfam" id="TIGR00426">
    <property type="entry name" value="competence protein ComEA helix-hairpin-helix repeat region"/>
    <property type="match status" value="1"/>
</dbReference>
<dbReference type="SMART" id="SM00278">
    <property type="entry name" value="HhH1"/>
    <property type="match status" value="2"/>
</dbReference>
<dbReference type="InterPro" id="IPR004509">
    <property type="entry name" value="Competence_ComEA_HhH"/>
</dbReference>
<dbReference type="Proteomes" id="UP000587477">
    <property type="component" value="Chromosome"/>
</dbReference>
<evidence type="ECO:0000313" key="3">
    <source>
        <dbReference type="Proteomes" id="UP000587477"/>
    </source>
</evidence>
<dbReference type="InterPro" id="IPR010994">
    <property type="entry name" value="RuvA_2-like"/>
</dbReference>
<dbReference type="Gene3D" id="1.10.150.310">
    <property type="entry name" value="Tex RuvX-like domain-like"/>
    <property type="match status" value="1"/>
</dbReference>
<gene>
    <name evidence="2" type="primary">comEA</name>
    <name evidence="2" type="ORF">BACVE_003281</name>
</gene>
<name>A0A411A874_BACVE</name>
<proteinExistence type="predicted"/>
<dbReference type="GO" id="GO:0015628">
    <property type="term" value="P:protein secretion by the type II secretion system"/>
    <property type="evidence" value="ECO:0007669"/>
    <property type="project" value="TreeGrafter"/>
</dbReference>
<dbReference type="PANTHER" id="PTHR21180">
    <property type="entry name" value="ENDONUCLEASE/EXONUCLEASE/PHOSPHATASE FAMILY DOMAIN-CONTAINING PROTEIN 1"/>
    <property type="match status" value="1"/>
</dbReference>